<dbReference type="Gene3D" id="3.40.50.300">
    <property type="entry name" value="P-loop containing nucleotide triphosphate hydrolases"/>
    <property type="match status" value="2"/>
</dbReference>
<dbReference type="GO" id="GO:0000716">
    <property type="term" value="P:transcription-coupled nucleotide-excision repair, DNA damage recognition"/>
    <property type="evidence" value="ECO:0007669"/>
    <property type="project" value="UniProtKB-UniRule"/>
</dbReference>
<keyword evidence="7 13" id="KW-0067">ATP-binding</keyword>
<feature type="domain" description="Helicase C-terminal" evidence="15">
    <location>
        <begin position="808"/>
        <end position="974"/>
    </location>
</feature>
<dbReference type="SUPFAM" id="SSF143517">
    <property type="entry name" value="TRCF domain-like"/>
    <property type="match status" value="1"/>
</dbReference>
<dbReference type="InterPro" id="IPR037235">
    <property type="entry name" value="TRCF-like_C_D7"/>
</dbReference>
<dbReference type="SMART" id="SM00982">
    <property type="entry name" value="TRCF"/>
    <property type="match status" value="1"/>
</dbReference>
<evidence type="ECO:0000256" key="2">
    <source>
        <dbReference type="ARBA" id="ARBA00022490"/>
    </source>
</evidence>
<evidence type="ECO:0000256" key="12">
    <source>
        <dbReference type="ARBA" id="ARBA00070128"/>
    </source>
</evidence>
<dbReference type="GO" id="GO:0005737">
    <property type="term" value="C:cytoplasm"/>
    <property type="evidence" value="ECO:0007669"/>
    <property type="project" value="UniProtKB-SubCell"/>
</dbReference>
<evidence type="ECO:0000259" key="14">
    <source>
        <dbReference type="PROSITE" id="PS51192"/>
    </source>
</evidence>
<dbReference type="GO" id="GO:0005524">
    <property type="term" value="F:ATP binding"/>
    <property type="evidence" value="ECO:0007669"/>
    <property type="project" value="UniProtKB-UniRule"/>
</dbReference>
<dbReference type="Gene3D" id="2.40.10.170">
    <property type="match status" value="1"/>
</dbReference>
<dbReference type="CDD" id="cd17991">
    <property type="entry name" value="DEXHc_TRCF"/>
    <property type="match status" value="1"/>
</dbReference>
<dbReference type="InterPro" id="IPR048635">
    <property type="entry name" value="MFD_D3"/>
</dbReference>
<dbReference type="Pfam" id="PF00270">
    <property type="entry name" value="DEAD"/>
    <property type="match status" value="1"/>
</dbReference>
<proteinExistence type="inferred from homology"/>
<comment type="similarity">
    <text evidence="10 13">In the N-terminal section; belongs to the UvrB family.</text>
</comment>
<dbReference type="AlphaFoldDB" id="A0A1F6TI93"/>
<dbReference type="SMART" id="SM01058">
    <property type="entry name" value="CarD_TRCF"/>
    <property type="match status" value="1"/>
</dbReference>
<comment type="function">
    <text evidence="13">Couples transcription and DNA repair by recognizing RNA polymerase (RNAP) stalled at DNA lesions. Mediates ATP-dependent release of RNAP and its truncated transcript from the DNA, and recruitment of nucleotide excision repair machinery to the damaged site.</text>
</comment>
<dbReference type="Pfam" id="PF03461">
    <property type="entry name" value="TRCF"/>
    <property type="match status" value="1"/>
</dbReference>
<dbReference type="InterPro" id="IPR011545">
    <property type="entry name" value="DEAD/DEAH_box_helicase_dom"/>
</dbReference>
<reference evidence="16 17" key="1">
    <citation type="journal article" date="2016" name="Nat. Commun.">
        <title>Thousands of microbial genomes shed light on interconnected biogeochemical processes in an aquifer system.</title>
        <authorList>
            <person name="Anantharaman K."/>
            <person name="Brown C.T."/>
            <person name="Hug L.A."/>
            <person name="Sharon I."/>
            <person name="Castelle C.J."/>
            <person name="Probst A.J."/>
            <person name="Thomas B.C."/>
            <person name="Singh A."/>
            <person name="Wilkins M.J."/>
            <person name="Karaoz U."/>
            <person name="Brodie E.L."/>
            <person name="Williams K.H."/>
            <person name="Hubbard S.S."/>
            <person name="Banfield J.F."/>
        </authorList>
    </citation>
    <scope>NUCLEOTIDE SEQUENCE [LARGE SCALE GENOMIC DNA]</scope>
</reference>
<dbReference type="Pfam" id="PF21132">
    <property type="entry name" value="MFD_D3"/>
    <property type="match status" value="1"/>
</dbReference>
<evidence type="ECO:0000256" key="9">
    <source>
        <dbReference type="ARBA" id="ARBA00023204"/>
    </source>
</evidence>
<dbReference type="EC" id="3.6.4.-" evidence="13"/>
<evidence type="ECO:0000256" key="4">
    <source>
        <dbReference type="ARBA" id="ARBA00022763"/>
    </source>
</evidence>
<dbReference type="FunFam" id="3.40.50.300:FF:000546">
    <property type="entry name" value="Transcription-repair-coupling factor"/>
    <property type="match status" value="1"/>
</dbReference>
<dbReference type="Pfam" id="PF17757">
    <property type="entry name" value="UvrB_inter"/>
    <property type="match status" value="1"/>
</dbReference>
<keyword evidence="8 13" id="KW-0238">DNA-binding</keyword>
<dbReference type="PANTHER" id="PTHR47964">
    <property type="entry name" value="ATP-DEPENDENT DNA HELICASE HOMOLOG RECG, CHLOROPLASTIC"/>
    <property type="match status" value="1"/>
</dbReference>
<dbReference type="NCBIfam" id="TIGR00580">
    <property type="entry name" value="mfd"/>
    <property type="match status" value="1"/>
</dbReference>
<dbReference type="GO" id="GO:0006355">
    <property type="term" value="P:regulation of DNA-templated transcription"/>
    <property type="evidence" value="ECO:0007669"/>
    <property type="project" value="UniProtKB-UniRule"/>
</dbReference>
<dbReference type="InterPro" id="IPR027417">
    <property type="entry name" value="P-loop_NTPase"/>
</dbReference>
<dbReference type="InterPro" id="IPR041471">
    <property type="entry name" value="UvrB_inter"/>
</dbReference>
<dbReference type="PROSITE" id="PS51194">
    <property type="entry name" value="HELICASE_CTER"/>
    <property type="match status" value="1"/>
</dbReference>
<dbReference type="GO" id="GO:0016787">
    <property type="term" value="F:hydrolase activity"/>
    <property type="evidence" value="ECO:0007669"/>
    <property type="project" value="UniProtKB-KW"/>
</dbReference>
<evidence type="ECO:0000256" key="1">
    <source>
        <dbReference type="ARBA" id="ARBA00004496"/>
    </source>
</evidence>
<accession>A0A1F6TI93</accession>
<evidence type="ECO:0000259" key="15">
    <source>
        <dbReference type="PROSITE" id="PS51194"/>
    </source>
</evidence>
<keyword evidence="5 13" id="KW-0378">Hydrolase</keyword>
<dbReference type="SMART" id="SM00490">
    <property type="entry name" value="HELICc"/>
    <property type="match status" value="1"/>
</dbReference>
<dbReference type="Gene3D" id="3.90.1150.50">
    <property type="entry name" value="Transcription-repair-coupling factor, D7 domain"/>
    <property type="match status" value="1"/>
</dbReference>
<evidence type="ECO:0000256" key="5">
    <source>
        <dbReference type="ARBA" id="ARBA00022801"/>
    </source>
</evidence>
<keyword evidence="9 13" id="KW-0234">DNA repair</keyword>
<dbReference type="PANTHER" id="PTHR47964:SF1">
    <property type="entry name" value="ATP-DEPENDENT DNA HELICASE HOMOLOG RECG, CHLOROPLASTIC"/>
    <property type="match status" value="1"/>
</dbReference>
<evidence type="ECO:0000256" key="13">
    <source>
        <dbReference type="HAMAP-Rule" id="MF_00969"/>
    </source>
</evidence>
<keyword evidence="2 13" id="KW-0963">Cytoplasm</keyword>
<evidence type="ECO:0000256" key="7">
    <source>
        <dbReference type="ARBA" id="ARBA00022840"/>
    </source>
</evidence>
<dbReference type="NCBIfam" id="NF007966">
    <property type="entry name" value="PRK10689.1"/>
    <property type="match status" value="1"/>
</dbReference>
<dbReference type="Gene3D" id="3.40.50.11140">
    <property type="match status" value="1"/>
</dbReference>
<dbReference type="Proteomes" id="UP000179344">
    <property type="component" value="Unassembled WGS sequence"/>
</dbReference>
<keyword evidence="4 13" id="KW-0227">DNA damage</keyword>
<dbReference type="FunFam" id="3.40.50.300:FF:000300">
    <property type="entry name" value="Transcription-repair-coupling factor"/>
    <property type="match status" value="1"/>
</dbReference>
<feature type="domain" description="Helicase ATP-binding" evidence="14">
    <location>
        <begin position="638"/>
        <end position="799"/>
    </location>
</feature>
<dbReference type="InterPro" id="IPR047112">
    <property type="entry name" value="RecG/Mfd"/>
</dbReference>
<name>A0A1F6TI93_9PROT</name>
<evidence type="ECO:0000256" key="10">
    <source>
        <dbReference type="ARBA" id="ARBA00061104"/>
    </source>
</evidence>
<dbReference type="Gene3D" id="3.30.2060.10">
    <property type="entry name" value="Penicillin-binding protein 1b domain"/>
    <property type="match status" value="1"/>
</dbReference>
<dbReference type="Gene3D" id="3.40.50.11180">
    <property type="match status" value="1"/>
</dbReference>
<dbReference type="InterPro" id="IPR005118">
    <property type="entry name" value="TRCF_C"/>
</dbReference>
<dbReference type="Pfam" id="PF02559">
    <property type="entry name" value="CarD_TRCF_RID"/>
    <property type="match status" value="1"/>
</dbReference>
<gene>
    <name evidence="13" type="primary">mfd</name>
    <name evidence="16" type="ORF">A2V92_04580</name>
</gene>
<dbReference type="SUPFAM" id="SSF52540">
    <property type="entry name" value="P-loop containing nucleoside triphosphate hydrolases"/>
    <property type="match status" value="4"/>
</dbReference>
<dbReference type="Pfam" id="PF00271">
    <property type="entry name" value="Helicase_C"/>
    <property type="match status" value="1"/>
</dbReference>
<dbReference type="InterPro" id="IPR014001">
    <property type="entry name" value="Helicase_ATP-bd"/>
</dbReference>
<dbReference type="EMBL" id="MFST01000035">
    <property type="protein sequence ID" value="OGI44808.1"/>
    <property type="molecule type" value="Genomic_DNA"/>
</dbReference>
<comment type="subcellular location">
    <subcellularLocation>
        <location evidence="1 13">Cytoplasm</location>
    </subcellularLocation>
</comment>
<dbReference type="InterPro" id="IPR004576">
    <property type="entry name" value="Mfd"/>
</dbReference>
<protein>
    <recommendedName>
        <fullName evidence="12 13">Transcription-repair-coupling factor</fullName>
        <shortName evidence="13">TRCF</shortName>
        <ecNumber evidence="13">3.6.4.-</ecNumber>
    </recommendedName>
</protein>
<keyword evidence="6" id="KW-0347">Helicase</keyword>
<keyword evidence="3 13" id="KW-0547">Nucleotide-binding</keyword>
<dbReference type="GO" id="GO:0003684">
    <property type="term" value="F:damaged DNA binding"/>
    <property type="evidence" value="ECO:0007669"/>
    <property type="project" value="InterPro"/>
</dbReference>
<evidence type="ECO:0000256" key="11">
    <source>
        <dbReference type="ARBA" id="ARBA00061399"/>
    </source>
</evidence>
<comment type="caution">
    <text evidence="16">The sequence shown here is derived from an EMBL/GenBank/DDBJ whole genome shotgun (WGS) entry which is preliminary data.</text>
</comment>
<evidence type="ECO:0000313" key="17">
    <source>
        <dbReference type="Proteomes" id="UP000179344"/>
    </source>
</evidence>
<dbReference type="SUPFAM" id="SSF141259">
    <property type="entry name" value="CarD-like"/>
    <property type="match status" value="1"/>
</dbReference>
<dbReference type="SMART" id="SM00487">
    <property type="entry name" value="DEXDc"/>
    <property type="match status" value="1"/>
</dbReference>
<evidence type="ECO:0000256" key="3">
    <source>
        <dbReference type="ARBA" id="ARBA00022741"/>
    </source>
</evidence>
<sequence length="1170" mass="130294">MQYRPAIIQKSLLNSPLKPVTPESNIAPLSWSRLYGSACGLAVAAAAESHPGPILVVARNAQSLRQLADEISFYLADSGIAVWQFPDWECLPYDVFSPHPDIVSQRLAVLHRLPALARGVVLTTAGALLQCLPPREYVAAHSFVLAAGDELNLEGLRRQLTQASYRSVSQVMEPGEFAVRGGLIDLFPVGGQVPYRVDLFGDRVDTIREFDPQTQRSRAQLASVQLLPAREFPLNAAAIQQFRQAFRAHFEGDPQQVPLYRDISKGLSPAGVEYYLPLFFERVAFFLDYLPRSALYIQEEGVDQAARDFQREAEERYDWRRHDRDRPPLPPQELFLTAHQLGERSSSWPRITLIGFKADEAHADVSATGGIVAFDTLPPPLLPVNHKSDRPYGALLDYLCGFPGRVLIAAETPGRRETLRELLRENGLQAEDVGGWNDFVRGEARLGLALANLEKGLVLRDPGLAIVAEPQLYGERALQRRRRAARERDPEFLIRSLAEVRIGDPVVHEDHGVGRYLGLQTLDVGDGPDEFLALGYAGGDKLYLPVMALHRISRYTGTDPEHAPLHKLGGEAWDKAKRRALAKAHDAAVELLEIQALRAARRGHAFRAHDAQYQAFADAFPFEETPDQQRAIDEVLKDMEAGRPMDRLVCGDVGFGKTEVAMRAALLAAQDHKQVAVLAPTTLLALQHFQNFRDRFAGLSVRIELLSRFRARAEQALVLADLARGAVDIVIGTHRLLQGDVRFKDLGLVIIDEEHRFGVRHKERLKRLRSEVDILTLTATPIPRTLNMGLAGLRDISIIATAPEGRLSVKTLVSEWDRSLIREACLREIRRGGQVYYLHNEVHTIEKAARQLQELVPEAEIRIAHGQMPERELEHVMLDFYHQRFNVLVCSTIIESGIDVPSANTIVIERADKLGLAQLHQLRGRVGRSHHRAYAYMLIPGRQAITEDARKRLEAIESLEELGAGFMLAAHDLEIRGAGELLGEQQSGEIDEVGFALYSELLGRAVRSLQEGREPGREAPAAAEAEITLHAPALLPEDHVPDVHMRLVLYKRIAGAGDLQALQELREEIIDRFGPLPEPGQLLFQATELKILAGGFGIRKIDAGPKGVRVEFVERPDIEPGAILRLLQAAPRTYRLEGPNRLRIIGEMPDAAARIQAIRKFFGAMKSEKQ</sequence>
<organism evidence="16 17">
    <name type="scientific">Candidatus Muproteobacteria bacterium RBG_16_65_31</name>
    <dbReference type="NCBI Taxonomy" id="1817759"/>
    <lineage>
        <taxon>Bacteria</taxon>
        <taxon>Pseudomonadati</taxon>
        <taxon>Pseudomonadota</taxon>
        <taxon>Candidatus Muproteobacteria</taxon>
    </lineage>
</organism>
<dbReference type="HAMAP" id="MF_00969">
    <property type="entry name" value="TRCF"/>
    <property type="match status" value="1"/>
</dbReference>
<dbReference type="PROSITE" id="PS51192">
    <property type="entry name" value="HELICASE_ATP_BIND_1"/>
    <property type="match status" value="1"/>
</dbReference>
<comment type="similarity">
    <text evidence="11 13">In the C-terminal section; belongs to the helicase family. RecG subfamily.</text>
</comment>
<evidence type="ECO:0000313" key="16">
    <source>
        <dbReference type="EMBL" id="OGI44808.1"/>
    </source>
</evidence>
<evidence type="ECO:0000256" key="8">
    <source>
        <dbReference type="ARBA" id="ARBA00023125"/>
    </source>
</evidence>
<dbReference type="InterPro" id="IPR001650">
    <property type="entry name" value="Helicase_C-like"/>
</dbReference>
<dbReference type="InterPro" id="IPR003711">
    <property type="entry name" value="CarD-like/TRCF_RID"/>
</dbReference>
<evidence type="ECO:0000256" key="6">
    <source>
        <dbReference type="ARBA" id="ARBA00022806"/>
    </source>
</evidence>
<dbReference type="GO" id="GO:0003678">
    <property type="term" value="F:DNA helicase activity"/>
    <property type="evidence" value="ECO:0007669"/>
    <property type="project" value="TreeGrafter"/>
</dbReference>
<dbReference type="InterPro" id="IPR036101">
    <property type="entry name" value="CarD-like/TRCF_RID_sf"/>
</dbReference>